<dbReference type="EMBL" id="FNAK01000001">
    <property type="protein sequence ID" value="SDD32354.1"/>
    <property type="molecule type" value="Genomic_DNA"/>
</dbReference>
<dbReference type="Pfam" id="PF07372">
    <property type="entry name" value="DUF1491"/>
    <property type="match status" value="1"/>
</dbReference>
<dbReference type="OrthoDB" id="9809136at2"/>
<evidence type="ECO:0008006" key="3">
    <source>
        <dbReference type="Google" id="ProtNLM"/>
    </source>
</evidence>
<keyword evidence="2" id="KW-1185">Reference proteome</keyword>
<dbReference type="Proteomes" id="UP000183685">
    <property type="component" value="Unassembled WGS sequence"/>
</dbReference>
<accession>A0A1G6TTW0</accession>
<dbReference type="AlphaFoldDB" id="A0A1G6TTW0"/>
<dbReference type="STRING" id="637679.GCA_001550055_00540"/>
<sequence length="113" mass="12529">MTVRLSTKLWIDAHLRTCFGADMPSFVVAKGDAERGGIILKVNRFAAGVLVFEQSLDFDGNRIWRRLGAAEGQDEAAADALIAKKRGFDPDLWVIEIEDNTGKYEPDAPISEY</sequence>
<reference evidence="1 2" key="1">
    <citation type="submission" date="2016-10" db="EMBL/GenBank/DDBJ databases">
        <authorList>
            <person name="de Groot N.N."/>
        </authorList>
    </citation>
    <scope>NUCLEOTIDE SEQUENCE [LARGE SCALE GENOMIC DNA]</scope>
    <source>
        <strain evidence="1 2">CGMCC 1.9109</strain>
    </source>
</reference>
<evidence type="ECO:0000313" key="2">
    <source>
        <dbReference type="Proteomes" id="UP000183685"/>
    </source>
</evidence>
<dbReference type="Gene3D" id="3.40.1530.20">
    <property type="entry name" value="Protein of unknown function (DUF1491)"/>
    <property type="match status" value="1"/>
</dbReference>
<dbReference type="RefSeq" id="WP_074519280.1">
    <property type="nucleotide sequence ID" value="NZ_FNAK01000001.1"/>
</dbReference>
<gene>
    <name evidence="1" type="ORF">SAMN04488071_0350</name>
</gene>
<name>A0A1G6TTW0_9PROT</name>
<proteinExistence type="predicted"/>
<protein>
    <recommendedName>
        <fullName evidence="3">DUF1491 domain-containing protein</fullName>
    </recommendedName>
</protein>
<evidence type="ECO:0000313" key="1">
    <source>
        <dbReference type="EMBL" id="SDD32354.1"/>
    </source>
</evidence>
<dbReference type="InterPro" id="IPR009964">
    <property type="entry name" value="DUF1491"/>
</dbReference>
<organism evidence="1 2">
    <name type="scientific">Kordiimonas lacus</name>
    <dbReference type="NCBI Taxonomy" id="637679"/>
    <lineage>
        <taxon>Bacteria</taxon>
        <taxon>Pseudomonadati</taxon>
        <taxon>Pseudomonadota</taxon>
        <taxon>Alphaproteobacteria</taxon>
        <taxon>Kordiimonadales</taxon>
        <taxon>Kordiimonadaceae</taxon>
        <taxon>Kordiimonas</taxon>
    </lineage>
</organism>